<gene>
    <name evidence="7" type="ORF">MJA45_15980</name>
</gene>
<reference evidence="7 8" key="1">
    <citation type="submission" date="2022-02" db="EMBL/GenBank/DDBJ databases">
        <title>Paenibacillus sp. MBLB1776 Whole Genome Shotgun Sequencing.</title>
        <authorList>
            <person name="Hwang C.Y."/>
            <person name="Cho E.-S."/>
            <person name="Seo M.-J."/>
        </authorList>
    </citation>
    <scope>NUCLEOTIDE SEQUENCE [LARGE SCALE GENOMIC DNA]</scope>
    <source>
        <strain evidence="7 8">MBLB1776</strain>
    </source>
</reference>
<feature type="transmembrane region" description="Helical" evidence="6">
    <location>
        <begin position="84"/>
        <end position="104"/>
    </location>
</feature>
<dbReference type="InterPro" id="IPR005538">
    <property type="entry name" value="LrgA/CidA"/>
</dbReference>
<name>A0AA96L8P5_9BACL</name>
<dbReference type="PANTHER" id="PTHR33931">
    <property type="entry name" value="HOLIN-LIKE PROTEIN CIDA-RELATED"/>
    <property type="match status" value="1"/>
</dbReference>
<sequence>MLGLGILLGFHFLGVLLQHGLGLPLPANVIGLVLFTASLFMGIVKLEWVEASAQFLLDHLLLFFAPVLVGLIGLYPVIERNAYAMVISLVVSTLVSLAAAGWMTQGLGRRGGRRGHE</sequence>
<keyword evidence="3 6" id="KW-0812">Transmembrane</keyword>
<dbReference type="EMBL" id="CP130318">
    <property type="protein sequence ID" value="WNQ09144.1"/>
    <property type="molecule type" value="Genomic_DNA"/>
</dbReference>
<comment type="subcellular location">
    <subcellularLocation>
        <location evidence="1">Cell membrane</location>
        <topology evidence="1">Multi-pass membrane protein</topology>
    </subcellularLocation>
</comment>
<dbReference type="PANTHER" id="PTHR33931:SF2">
    <property type="entry name" value="HOLIN-LIKE PROTEIN CIDA"/>
    <property type="match status" value="1"/>
</dbReference>
<keyword evidence="4 6" id="KW-1133">Transmembrane helix</keyword>
<protein>
    <submittedName>
        <fullName evidence="7">CidA/LrgA family protein</fullName>
    </submittedName>
</protein>
<organism evidence="7 8">
    <name type="scientific">Paenibacillus aurantius</name>
    <dbReference type="NCBI Taxonomy" id="2918900"/>
    <lineage>
        <taxon>Bacteria</taxon>
        <taxon>Bacillati</taxon>
        <taxon>Bacillota</taxon>
        <taxon>Bacilli</taxon>
        <taxon>Bacillales</taxon>
        <taxon>Paenibacillaceae</taxon>
        <taxon>Paenibacillus</taxon>
    </lineage>
</organism>
<feature type="transmembrane region" description="Helical" evidence="6">
    <location>
        <begin position="60"/>
        <end position="78"/>
    </location>
</feature>
<evidence type="ECO:0000256" key="6">
    <source>
        <dbReference type="SAM" id="Phobius"/>
    </source>
</evidence>
<dbReference type="GO" id="GO:0005886">
    <property type="term" value="C:plasma membrane"/>
    <property type="evidence" value="ECO:0007669"/>
    <property type="project" value="UniProtKB-SubCell"/>
</dbReference>
<feature type="transmembrane region" description="Helical" evidence="6">
    <location>
        <begin position="27"/>
        <end position="48"/>
    </location>
</feature>
<dbReference type="RefSeq" id="WP_315602912.1">
    <property type="nucleotide sequence ID" value="NZ_CP130318.1"/>
</dbReference>
<evidence type="ECO:0000256" key="3">
    <source>
        <dbReference type="ARBA" id="ARBA00022692"/>
    </source>
</evidence>
<dbReference type="Pfam" id="PF03788">
    <property type="entry name" value="LrgA"/>
    <property type="match status" value="1"/>
</dbReference>
<keyword evidence="5 6" id="KW-0472">Membrane</keyword>
<proteinExistence type="predicted"/>
<evidence type="ECO:0000256" key="1">
    <source>
        <dbReference type="ARBA" id="ARBA00004651"/>
    </source>
</evidence>
<keyword evidence="8" id="KW-1185">Reference proteome</keyword>
<accession>A0AA96L8P5</accession>
<evidence type="ECO:0000256" key="5">
    <source>
        <dbReference type="ARBA" id="ARBA00023136"/>
    </source>
</evidence>
<keyword evidence="2" id="KW-1003">Cell membrane</keyword>
<evidence type="ECO:0000256" key="2">
    <source>
        <dbReference type="ARBA" id="ARBA00022475"/>
    </source>
</evidence>
<dbReference type="AlphaFoldDB" id="A0AA96L8P5"/>
<dbReference type="Proteomes" id="UP001305702">
    <property type="component" value="Chromosome"/>
</dbReference>
<evidence type="ECO:0000256" key="4">
    <source>
        <dbReference type="ARBA" id="ARBA00022989"/>
    </source>
</evidence>
<evidence type="ECO:0000313" key="8">
    <source>
        <dbReference type="Proteomes" id="UP001305702"/>
    </source>
</evidence>
<evidence type="ECO:0000313" key="7">
    <source>
        <dbReference type="EMBL" id="WNQ09144.1"/>
    </source>
</evidence>
<dbReference type="KEGG" id="paun:MJA45_15980"/>